<organism evidence="1 2">
    <name type="scientific">Muribaculum gordoncarteri</name>
    <dbReference type="NCBI Taxonomy" id="2530390"/>
    <lineage>
        <taxon>Bacteria</taxon>
        <taxon>Pseudomonadati</taxon>
        <taxon>Bacteroidota</taxon>
        <taxon>Bacteroidia</taxon>
        <taxon>Bacteroidales</taxon>
        <taxon>Muribaculaceae</taxon>
        <taxon>Muribaculum</taxon>
    </lineage>
</organism>
<dbReference type="AlphaFoldDB" id="A0A4V1D1Z3"/>
<reference evidence="1 2" key="1">
    <citation type="submission" date="2019-02" db="EMBL/GenBank/DDBJ databases">
        <title>Isolation and identification of novel species under the genus Muribaculum.</title>
        <authorList>
            <person name="Miyake S."/>
            <person name="Ding Y."/>
            <person name="Low A."/>
            <person name="Soh M."/>
            <person name="Seedorf H."/>
        </authorList>
    </citation>
    <scope>NUCLEOTIDE SEQUENCE [LARGE SCALE GENOMIC DNA]</scope>
    <source>
        <strain evidence="1 2">TLL-A4</strain>
    </source>
</reference>
<dbReference type="EMBL" id="CP039393">
    <property type="protein sequence ID" value="QCD36908.1"/>
    <property type="molecule type" value="Genomic_DNA"/>
</dbReference>
<protein>
    <submittedName>
        <fullName evidence="1">Uncharacterized protein</fullName>
    </submittedName>
</protein>
<proteinExistence type="predicted"/>
<keyword evidence="2" id="KW-1185">Reference proteome</keyword>
<sequence length="110" mass="12651">MIESAEKIAETIRHIVCRPSFSISISDKCEIQALRKMMDDMLEPAFDFQMIDGNKNFVEHLIAVRSKSMGYEDFSDGAQAYSYLTLLYYLHSLINSFRHIISTSSQSLMQ</sequence>
<evidence type="ECO:0000313" key="1">
    <source>
        <dbReference type="EMBL" id="QCD36908.1"/>
    </source>
</evidence>
<evidence type="ECO:0000313" key="2">
    <source>
        <dbReference type="Proteomes" id="UP000297031"/>
    </source>
</evidence>
<dbReference type="Proteomes" id="UP000297031">
    <property type="component" value="Chromosome"/>
</dbReference>
<dbReference type="KEGG" id="mgod:E7746_14000"/>
<dbReference type="RefSeq" id="WP_136411214.1">
    <property type="nucleotide sequence ID" value="NZ_CP039393.1"/>
</dbReference>
<name>A0A4V1D1Z3_9BACT</name>
<gene>
    <name evidence="1" type="ORF">E7746_14000</name>
</gene>
<accession>A0A4V1D1Z3</accession>